<evidence type="ECO:0000256" key="1">
    <source>
        <dbReference type="SAM" id="Coils"/>
    </source>
</evidence>
<dbReference type="Pfam" id="PF14335">
    <property type="entry name" value="DUF4391"/>
    <property type="match status" value="1"/>
</dbReference>
<keyword evidence="1" id="KW-0175">Coiled coil</keyword>
<gene>
    <name evidence="2" type="ORF">JOC49_002068</name>
</gene>
<reference evidence="2 3" key="1">
    <citation type="submission" date="2021-01" db="EMBL/GenBank/DDBJ databases">
        <title>Genomic Encyclopedia of Type Strains, Phase IV (KMG-IV): sequencing the most valuable type-strain genomes for metagenomic binning, comparative biology and taxonomic classification.</title>
        <authorList>
            <person name="Goeker M."/>
        </authorList>
    </citation>
    <scope>NUCLEOTIDE SEQUENCE [LARGE SCALE GENOMIC DNA]</scope>
    <source>
        <strain evidence="2 3">DSM 24436</strain>
    </source>
</reference>
<dbReference type="RefSeq" id="WP_204664936.1">
    <property type="nucleotide sequence ID" value="NZ_JAFBDT010000020.1"/>
</dbReference>
<comment type="caution">
    <text evidence="2">The sequence shown here is derived from an EMBL/GenBank/DDBJ whole genome shotgun (WGS) entry which is preliminary data.</text>
</comment>
<protein>
    <recommendedName>
        <fullName evidence="4">DUF4391 domain-containing protein</fullName>
    </recommendedName>
</protein>
<feature type="coiled-coil region" evidence="1">
    <location>
        <begin position="192"/>
        <end position="242"/>
    </location>
</feature>
<evidence type="ECO:0000313" key="3">
    <source>
        <dbReference type="Proteomes" id="UP000767854"/>
    </source>
</evidence>
<keyword evidence="3" id="KW-1185">Reference proteome</keyword>
<dbReference type="EMBL" id="JAFBDT010000020">
    <property type="protein sequence ID" value="MBM7562507.1"/>
    <property type="molecule type" value="Genomic_DNA"/>
</dbReference>
<proteinExistence type="predicted"/>
<name>A0ABS2MSX1_9FIRM</name>
<organism evidence="2 3">
    <name type="scientific">Fusibacter tunisiensis</name>
    <dbReference type="NCBI Taxonomy" id="1008308"/>
    <lineage>
        <taxon>Bacteria</taxon>
        <taxon>Bacillati</taxon>
        <taxon>Bacillota</taxon>
        <taxon>Clostridia</taxon>
        <taxon>Eubacteriales</taxon>
        <taxon>Eubacteriales Family XII. Incertae Sedis</taxon>
        <taxon>Fusibacter</taxon>
    </lineage>
</organism>
<dbReference type="InterPro" id="IPR025503">
    <property type="entry name" value="DUF4391"/>
</dbReference>
<evidence type="ECO:0000313" key="2">
    <source>
        <dbReference type="EMBL" id="MBM7562507.1"/>
    </source>
</evidence>
<evidence type="ECO:0008006" key="4">
    <source>
        <dbReference type="Google" id="ProtNLM"/>
    </source>
</evidence>
<accession>A0ABS2MSX1</accession>
<sequence length="245" mass="29135">MNVIYKKMNLPDSCLVGNTIFKKLFYENASMNASDKDIFVENIAKITWQYSLKEETINISSYSDEEREYEEIAVIEVELNDNKKYKRIAEIIQKTVPYPLILTFIYEGQFLLNLAHKRRNKGDESKNTLEEMIYSDWKSIEEFTSVEFDAKKFSYTNFFKYYTDAYNQIIKMNASKFNENEKITFNIDAEEIKEIYKNIEDTENEILSLRGLIKKETQMSKIIEMNISIKQLEQKKQNLINRLNE</sequence>
<dbReference type="Proteomes" id="UP000767854">
    <property type="component" value="Unassembled WGS sequence"/>
</dbReference>